<dbReference type="GO" id="GO:0022857">
    <property type="term" value="F:transmembrane transporter activity"/>
    <property type="evidence" value="ECO:0007669"/>
    <property type="project" value="InterPro"/>
</dbReference>
<name>A0A934QXQ8_9PSEU</name>
<keyword evidence="5 7" id="KW-0472">Membrane</keyword>
<comment type="subcellular location">
    <subcellularLocation>
        <location evidence="1">Cell membrane</location>
        <topology evidence="1">Multi-pass membrane protein</topology>
    </subcellularLocation>
</comment>
<feature type="transmembrane region" description="Helical" evidence="7">
    <location>
        <begin position="388"/>
        <end position="409"/>
    </location>
</feature>
<feature type="transmembrane region" description="Helical" evidence="7">
    <location>
        <begin position="254"/>
        <end position="274"/>
    </location>
</feature>
<feature type="region of interest" description="Disordered" evidence="6">
    <location>
        <begin position="1"/>
        <end position="28"/>
    </location>
</feature>
<gene>
    <name evidence="8" type="ORF">JHE00_23055</name>
</gene>
<dbReference type="Gene3D" id="1.20.1740.10">
    <property type="entry name" value="Amino acid/polyamine transporter I"/>
    <property type="match status" value="1"/>
</dbReference>
<evidence type="ECO:0000256" key="6">
    <source>
        <dbReference type="SAM" id="MobiDB-lite"/>
    </source>
</evidence>
<dbReference type="AlphaFoldDB" id="A0A934QXQ8"/>
<evidence type="ECO:0000256" key="3">
    <source>
        <dbReference type="ARBA" id="ARBA00022692"/>
    </source>
</evidence>
<feature type="transmembrane region" description="Helical" evidence="7">
    <location>
        <begin position="455"/>
        <end position="474"/>
    </location>
</feature>
<evidence type="ECO:0000256" key="5">
    <source>
        <dbReference type="ARBA" id="ARBA00023136"/>
    </source>
</evidence>
<feature type="transmembrane region" description="Helical" evidence="7">
    <location>
        <begin position="33"/>
        <end position="51"/>
    </location>
</feature>
<feature type="transmembrane region" description="Helical" evidence="7">
    <location>
        <begin position="112"/>
        <end position="139"/>
    </location>
</feature>
<dbReference type="GO" id="GO:0005886">
    <property type="term" value="C:plasma membrane"/>
    <property type="evidence" value="ECO:0007669"/>
    <property type="project" value="UniProtKB-SubCell"/>
</dbReference>
<keyword evidence="3 7" id="KW-0812">Transmembrane</keyword>
<evidence type="ECO:0000256" key="7">
    <source>
        <dbReference type="SAM" id="Phobius"/>
    </source>
</evidence>
<dbReference type="PIRSF" id="PIRSF006060">
    <property type="entry name" value="AA_transporter"/>
    <property type="match status" value="1"/>
</dbReference>
<feature type="transmembrane region" description="Helical" evidence="7">
    <location>
        <begin position="182"/>
        <end position="200"/>
    </location>
</feature>
<dbReference type="InterPro" id="IPR050367">
    <property type="entry name" value="APC_superfamily"/>
</dbReference>
<keyword evidence="2" id="KW-1003">Cell membrane</keyword>
<organism evidence="8 9">
    <name type="scientific">Prauserella cavernicola</name>
    <dbReference type="NCBI Taxonomy" id="2800127"/>
    <lineage>
        <taxon>Bacteria</taxon>
        <taxon>Bacillati</taxon>
        <taxon>Actinomycetota</taxon>
        <taxon>Actinomycetes</taxon>
        <taxon>Pseudonocardiales</taxon>
        <taxon>Pseudonocardiaceae</taxon>
        <taxon>Prauserella</taxon>
    </lineage>
</organism>
<keyword evidence="9" id="KW-1185">Reference proteome</keyword>
<dbReference type="EMBL" id="JAENJH010000006">
    <property type="protein sequence ID" value="MBK1787214.1"/>
    <property type="molecule type" value="Genomic_DNA"/>
</dbReference>
<feature type="transmembrane region" description="Helical" evidence="7">
    <location>
        <begin position="357"/>
        <end position="376"/>
    </location>
</feature>
<dbReference type="Pfam" id="PF13520">
    <property type="entry name" value="AA_permease_2"/>
    <property type="match status" value="1"/>
</dbReference>
<feature type="transmembrane region" description="Helical" evidence="7">
    <location>
        <begin position="220"/>
        <end position="242"/>
    </location>
</feature>
<proteinExistence type="predicted"/>
<reference evidence="8" key="1">
    <citation type="submission" date="2020-12" db="EMBL/GenBank/DDBJ databases">
        <title>Prauserella sp. ASG 168, a novel actinomycete isolated from cave rock.</title>
        <authorList>
            <person name="Suriyachadkun C."/>
        </authorList>
    </citation>
    <scope>NUCLEOTIDE SEQUENCE</scope>
    <source>
        <strain evidence="8">ASG 168</strain>
    </source>
</reference>
<evidence type="ECO:0000256" key="1">
    <source>
        <dbReference type="ARBA" id="ARBA00004651"/>
    </source>
</evidence>
<feature type="transmembrane region" description="Helical" evidence="7">
    <location>
        <begin position="421"/>
        <end position="443"/>
    </location>
</feature>
<dbReference type="Proteomes" id="UP000635245">
    <property type="component" value="Unassembled WGS sequence"/>
</dbReference>
<sequence>MDSSAGAAPATTGSQSDGPASTPSGSSPGLRRGAIGVPGMVFMVVAATAPLTAMSSNLSLSLGFGAGEGTLGWIVLIGVLLVFFSAGYLALARSVVSAGAYHVYVRYGLGPAAGGAAAFVATIAYNLASAGMITAAGYFTDLTLTTYVGIDLHWALYSVAALMLVWLLGFFGAGFASKVTTVISLLQFVLLAILAVAVFGRDPGSFATDGFTPGSVTSGGVALTVVFVLLSFAGYEAAATYGEECKAPGKKIKYATYLALGTLVAVFLVSTWTLSAAYDDVQGVAALDPGAVLSGAADEYLGSYAGGLIGTTVALSFLAAAVAFHNMAARYGFALGRAGLLPRALARTHPVRATPHVAVGAQVAVDVLVIVPFVLIDADPLTTVFPAISGVTSLSLVFLMVSCSLSAVVASVRGTLTGAGLLTRTLSSVAGIGLLAAGTLIVVNYEQVTGSASPAVAAMPALIVLGALAGAVAARRRSAEPGTIESGQQP</sequence>
<evidence type="ECO:0000313" key="8">
    <source>
        <dbReference type="EMBL" id="MBK1787214.1"/>
    </source>
</evidence>
<dbReference type="PANTHER" id="PTHR42770:SF16">
    <property type="entry name" value="AMINO ACID PERMEASE"/>
    <property type="match status" value="1"/>
</dbReference>
<accession>A0A934QXQ8</accession>
<dbReference type="InterPro" id="IPR002293">
    <property type="entry name" value="AA/rel_permease1"/>
</dbReference>
<dbReference type="PANTHER" id="PTHR42770">
    <property type="entry name" value="AMINO ACID TRANSPORTER-RELATED"/>
    <property type="match status" value="1"/>
</dbReference>
<keyword evidence="4 7" id="KW-1133">Transmembrane helix</keyword>
<evidence type="ECO:0000256" key="2">
    <source>
        <dbReference type="ARBA" id="ARBA00022475"/>
    </source>
</evidence>
<comment type="caution">
    <text evidence="8">The sequence shown here is derived from an EMBL/GenBank/DDBJ whole genome shotgun (WGS) entry which is preliminary data.</text>
</comment>
<feature type="transmembrane region" description="Helical" evidence="7">
    <location>
        <begin position="71"/>
        <end position="91"/>
    </location>
</feature>
<protein>
    <submittedName>
        <fullName evidence="8">APC family permease</fullName>
    </submittedName>
</protein>
<feature type="transmembrane region" description="Helical" evidence="7">
    <location>
        <begin position="154"/>
        <end position="175"/>
    </location>
</feature>
<evidence type="ECO:0000256" key="4">
    <source>
        <dbReference type="ARBA" id="ARBA00022989"/>
    </source>
</evidence>
<feature type="transmembrane region" description="Helical" evidence="7">
    <location>
        <begin position="304"/>
        <end position="324"/>
    </location>
</feature>
<evidence type="ECO:0000313" key="9">
    <source>
        <dbReference type="Proteomes" id="UP000635245"/>
    </source>
</evidence>